<organism evidence="1 2">
    <name type="scientific">Streptomyces siamensis</name>
    <dbReference type="NCBI Taxonomy" id="1274986"/>
    <lineage>
        <taxon>Bacteria</taxon>
        <taxon>Bacillati</taxon>
        <taxon>Actinomycetota</taxon>
        <taxon>Actinomycetes</taxon>
        <taxon>Kitasatosporales</taxon>
        <taxon>Streptomycetaceae</taxon>
        <taxon>Streptomyces</taxon>
    </lineage>
</organism>
<accession>A0ABP9JAL0</accession>
<keyword evidence="2" id="KW-1185">Reference proteome</keyword>
<dbReference type="Proteomes" id="UP001501759">
    <property type="component" value="Unassembled WGS sequence"/>
</dbReference>
<sequence length="60" mass="6620">MCAKEAVSWSGTSRKGDRPRFKIRFDVAVGAVAHESQQLGARRLRIRVPPPARLIGPQPP</sequence>
<protein>
    <submittedName>
        <fullName evidence="1">Uncharacterized protein</fullName>
    </submittedName>
</protein>
<proteinExistence type="predicted"/>
<evidence type="ECO:0000313" key="2">
    <source>
        <dbReference type="Proteomes" id="UP001501759"/>
    </source>
</evidence>
<dbReference type="EMBL" id="BAABKB010000023">
    <property type="protein sequence ID" value="GAA5023616.1"/>
    <property type="molecule type" value="Genomic_DNA"/>
</dbReference>
<evidence type="ECO:0000313" key="1">
    <source>
        <dbReference type="EMBL" id="GAA5023616.1"/>
    </source>
</evidence>
<reference evidence="2" key="1">
    <citation type="journal article" date="2019" name="Int. J. Syst. Evol. Microbiol.">
        <title>The Global Catalogue of Microorganisms (GCM) 10K type strain sequencing project: providing services to taxonomists for standard genome sequencing and annotation.</title>
        <authorList>
            <consortium name="The Broad Institute Genomics Platform"/>
            <consortium name="The Broad Institute Genome Sequencing Center for Infectious Disease"/>
            <person name="Wu L."/>
            <person name="Ma J."/>
        </authorList>
    </citation>
    <scope>NUCLEOTIDE SEQUENCE [LARGE SCALE GENOMIC DNA]</scope>
    <source>
        <strain evidence="2">JCM 18409</strain>
    </source>
</reference>
<gene>
    <name evidence="1" type="ORF">GCM10023335_56540</name>
</gene>
<name>A0ABP9JAL0_9ACTN</name>
<comment type="caution">
    <text evidence="1">The sequence shown here is derived from an EMBL/GenBank/DDBJ whole genome shotgun (WGS) entry which is preliminary data.</text>
</comment>